<dbReference type="OrthoDB" id="8279745at2"/>
<proteinExistence type="predicted"/>
<evidence type="ECO:0000313" key="2">
    <source>
        <dbReference type="Proteomes" id="UP000093111"/>
    </source>
</evidence>
<sequence>MIKLELTPVQIRGLKLAKEGKLFPQPAKKWTHLNATVTYAKTDRFQERPQKIRFLTTVTLNELEEFGLLERSHLDDNVSNDPREITMAGKMWLMANK</sequence>
<dbReference type="PATRIC" id="fig|1612624.7.peg.4086"/>
<dbReference type="EMBL" id="LGLV01000007">
    <property type="protein sequence ID" value="OBZ95140.1"/>
    <property type="molecule type" value="Genomic_DNA"/>
</dbReference>
<dbReference type="RefSeq" id="WP_068954184.1">
    <property type="nucleotide sequence ID" value="NZ_LGLV01000007.1"/>
</dbReference>
<keyword evidence="2" id="KW-1185">Reference proteome</keyword>
<dbReference type="AlphaFoldDB" id="A0A1C7P1P3"/>
<name>A0A1C7P1P3_9HYPH</name>
<organism evidence="1 2">
    <name type="scientific">Pararhizobium polonicum</name>
    <dbReference type="NCBI Taxonomy" id="1612624"/>
    <lineage>
        <taxon>Bacteria</taxon>
        <taxon>Pseudomonadati</taxon>
        <taxon>Pseudomonadota</taxon>
        <taxon>Alphaproteobacteria</taxon>
        <taxon>Hyphomicrobiales</taxon>
        <taxon>Rhizobiaceae</taxon>
        <taxon>Rhizobium/Agrobacterium group</taxon>
        <taxon>Pararhizobium</taxon>
    </lineage>
</organism>
<reference evidence="1 2" key="1">
    <citation type="journal article" date="2016" name="Syst. Appl. Microbiol.">
        <title>Pararhizobium polonicum sp. nov. isolated from tumors on stone fruit rootstocks.</title>
        <authorList>
            <person name="Pulawska J."/>
            <person name="Kuzmanovic N."/>
            <person name="Willems A."/>
            <person name="Pothier J.F."/>
        </authorList>
    </citation>
    <scope>NUCLEOTIDE SEQUENCE [LARGE SCALE GENOMIC DNA]</scope>
    <source>
        <strain evidence="1 2">F5.1</strain>
    </source>
</reference>
<dbReference type="Proteomes" id="UP000093111">
    <property type="component" value="Unassembled WGS sequence"/>
</dbReference>
<accession>A0A1C7P1P3</accession>
<comment type="caution">
    <text evidence="1">The sequence shown here is derived from an EMBL/GenBank/DDBJ whole genome shotgun (WGS) entry which is preliminary data.</text>
</comment>
<gene>
    <name evidence="1" type="ORF">ADU59_11050</name>
</gene>
<evidence type="ECO:0000313" key="1">
    <source>
        <dbReference type="EMBL" id="OBZ95140.1"/>
    </source>
</evidence>
<protein>
    <submittedName>
        <fullName evidence="1">Uncharacterized protein</fullName>
    </submittedName>
</protein>